<reference evidence="1 2" key="1">
    <citation type="journal article" date="2016" name="Nat. Commun.">
        <title>Thousands of microbial genomes shed light on interconnected biogeochemical processes in an aquifer system.</title>
        <authorList>
            <person name="Anantharaman K."/>
            <person name="Brown C.T."/>
            <person name="Hug L.A."/>
            <person name="Sharon I."/>
            <person name="Castelle C.J."/>
            <person name="Probst A.J."/>
            <person name="Thomas B.C."/>
            <person name="Singh A."/>
            <person name="Wilkins M.J."/>
            <person name="Karaoz U."/>
            <person name="Brodie E.L."/>
            <person name="Williams K.H."/>
            <person name="Hubbard S.S."/>
            <person name="Banfield J.F."/>
        </authorList>
    </citation>
    <scope>NUCLEOTIDE SEQUENCE [LARGE SCALE GENOMIC DNA]</scope>
</reference>
<comment type="caution">
    <text evidence="1">The sequence shown here is derived from an EMBL/GenBank/DDBJ whole genome shotgun (WGS) entry which is preliminary data.</text>
</comment>
<dbReference type="STRING" id="1802333.A3G03_01835"/>
<protein>
    <recommendedName>
        <fullName evidence="3">Aspartyl/glutamyl-tRNA(Asn/Gln) amidotransferase subunit C</fullName>
    </recommendedName>
</protein>
<dbReference type="Pfam" id="PF02686">
    <property type="entry name" value="GatC"/>
    <property type="match status" value="1"/>
</dbReference>
<dbReference type="GO" id="GO:0006450">
    <property type="term" value="P:regulation of translational fidelity"/>
    <property type="evidence" value="ECO:0007669"/>
    <property type="project" value="InterPro"/>
</dbReference>
<dbReference type="EMBL" id="MHSL01000001">
    <property type="protein sequence ID" value="OHA44468.1"/>
    <property type="molecule type" value="Genomic_DNA"/>
</dbReference>
<dbReference type="Gene3D" id="1.10.20.60">
    <property type="entry name" value="Glu-tRNAGln amidotransferase C subunit, N-terminal domain"/>
    <property type="match status" value="1"/>
</dbReference>
<name>A0A1G2P815_9BACT</name>
<evidence type="ECO:0000313" key="2">
    <source>
        <dbReference type="Proteomes" id="UP000176355"/>
    </source>
</evidence>
<dbReference type="SUPFAM" id="SSF141000">
    <property type="entry name" value="Glu-tRNAGln amidotransferase C subunit"/>
    <property type="match status" value="1"/>
</dbReference>
<evidence type="ECO:0008006" key="3">
    <source>
        <dbReference type="Google" id="ProtNLM"/>
    </source>
</evidence>
<proteinExistence type="predicted"/>
<organism evidence="1 2">
    <name type="scientific">Candidatus Taylorbacteria bacterium RIFCSPLOWO2_12_FULL_44_15c</name>
    <dbReference type="NCBI Taxonomy" id="1802333"/>
    <lineage>
        <taxon>Bacteria</taxon>
        <taxon>Candidatus Tayloriibacteriota</taxon>
    </lineage>
</organism>
<evidence type="ECO:0000313" key="1">
    <source>
        <dbReference type="EMBL" id="OHA44468.1"/>
    </source>
</evidence>
<dbReference type="InterPro" id="IPR003837">
    <property type="entry name" value="GatC"/>
</dbReference>
<accession>A0A1G2P815</accession>
<dbReference type="InterPro" id="IPR036113">
    <property type="entry name" value="Asp/Glu-ADT_sf_sub_c"/>
</dbReference>
<gene>
    <name evidence="1" type="ORF">A3G03_01835</name>
</gene>
<sequence length="93" mass="10622">MLKLEEIEKLAKLARLEIPAEEKETLRKEVGEILEYLGQIQKLSPKEPPKEAGLVRNVFRDDREPHPSGEFTEALLANAPDKEDGYIKVKKIL</sequence>
<dbReference type="Proteomes" id="UP000176355">
    <property type="component" value="Unassembled WGS sequence"/>
</dbReference>
<dbReference type="NCBIfam" id="TIGR00135">
    <property type="entry name" value="gatC"/>
    <property type="match status" value="1"/>
</dbReference>
<dbReference type="AlphaFoldDB" id="A0A1G2P815"/>